<comment type="caution">
    <text evidence="1">The sequence shown here is derived from an EMBL/GenBank/DDBJ whole genome shotgun (WGS) entry which is preliminary data.</text>
</comment>
<dbReference type="Proteomes" id="UP000828941">
    <property type="component" value="Chromosome 13"/>
</dbReference>
<sequence>MAELRDIHGNPVQLTDEHGNPVKLTDERGNPVHVSGVATTVPPGGAATTTVFGTEKATHGGHTVADMIATEPRTSDRPVAVDQPKVLNEKEPGELRRSSSSSSSSSEDDGQGGRRKKNKGLKDKIKEKLPGGKHKDKEEHPHSTSATTTTSTATGGHHTTTTTTHPDHETKSFMEKIKEKLPGHHTH</sequence>
<evidence type="ECO:0000313" key="1">
    <source>
        <dbReference type="EMBL" id="KAI4298308.1"/>
    </source>
</evidence>
<evidence type="ECO:0000313" key="2">
    <source>
        <dbReference type="Proteomes" id="UP000828941"/>
    </source>
</evidence>
<organism evidence="1 2">
    <name type="scientific">Bauhinia variegata</name>
    <name type="common">Purple orchid tree</name>
    <name type="synonym">Phanera variegata</name>
    <dbReference type="NCBI Taxonomy" id="167791"/>
    <lineage>
        <taxon>Eukaryota</taxon>
        <taxon>Viridiplantae</taxon>
        <taxon>Streptophyta</taxon>
        <taxon>Embryophyta</taxon>
        <taxon>Tracheophyta</taxon>
        <taxon>Spermatophyta</taxon>
        <taxon>Magnoliopsida</taxon>
        <taxon>eudicotyledons</taxon>
        <taxon>Gunneridae</taxon>
        <taxon>Pentapetalae</taxon>
        <taxon>rosids</taxon>
        <taxon>fabids</taxon>
        <taxon>Fabales</taxon>
        <taxon>Fabaceae</taxon>
        <taxon>Cercidoideae</taxon>
        <taxon>Cercideae</taxon>
        <taxon>Bauhiniinae</taxon>
        <taxon>Bauhinia</taxon>
    </lineage>
</organism>
<keyword evidence="2" id="KW-1185">Reference proteome</keyword>
<reference evidence="1 2" key="1">
    <citation type="journal article" date="2022" name="DNA Res.">
        <title>Chromosomal-level genome assembly of the orchid tree Bauhinia variegata (Leguminosae; Cercidoideae) supports the allotetraploid origin hypothesis of Bauhinia.</title>
        <authorList>
            <person name="Zhong Y."/>
            <person name="Chen Y."/>
            <person name="Zheng D."/>
            <person name="Pang J."/>
            <person name="Liu Y."/>
            <person name="Luo S."/>
            <person name="Meng S."/>
            <person name="Qian L."/>
            <person name="Wei D."/>
            <person name="Dai S."/>
            <person name="Zhou R."/>
        </authorList>
    </citation>
    <scope>NUCLEOTIDE SEQUENCE [LARGE SCALE GENOMIC DNA]</scope>
    <source>
        <strain evidence="1">BV-YZ2020</strain>
    </source>
</reference>
<dbReference type="EMBL" id="CM039438">
    <property type="protein sequence ID" value="KAI4298308.1"/>
    <property type="molecule type" value="Genomic_DNA"/>
</dbReference>
<proteinExistence type="predicted"/>
<gene>
    <name evidence="1" type="ORF">L6164_031883</name>
</gene>
<accession>A0ACB9KM62</accession>
<name>A0ACB9KM62_BAUVA</name>
<protein>
    <submittedName>
        <fullName evidence="1">Uncharacterized protein</fullName>
    </submittedName>
</protein>